<reference evidence="4" key="1">
    <citation type="journal article" date="2019" name="Int. J. Syst. Evol. Microbiol.">
        <title>The Global Catalogue of Microorganisms (GCM) 10K type strain sequencing project: providing services to taxonomists for standard genome sequencing and annotation.</title>
        <authorList>
            <consortium name="The Broad Institute Genomics Platform"/>
            <consortium name="The Broad Institute Genome Sequencing Center for Infectious Disease"/>
            <person name="Wu L."/>
            <person name="Ma J."/>
        </authorList>
    </citation>
    <scope>NUCLEOTIDE SEQUENCE [LARGE SCALE GENOMIC DNA]</scope>
    <source>
        <strain evidence="4">NBRC 108725</strain>
    </source>
</reference>
<name>A0ABN6XQC9_9MICO</name>
<proteinExistence type="predicted"/>
<dbReference type="EMBL" id="AP027731">
    <property type="protein sequence ID" value="BDZ47219.1"/>
    <property type="molecule type" value="Genomic_DNA"/>
</dbReference>
<evidence type="ECO:0000313" key="3">
    <source>
        <dbReference type="EMBL" id="BDZ47219.1"/>
    </source>
</evidence>
<evidence type="ECO:0000259" key="2">
    <source>
        <dbReference type="PROSITE" id="PS51109"/>
    </source>
</evidence>
<dbReference type="PROSITE" id="PS51109">
    <property type="entry name" value="G5"/>
    <property type="match status" value="1"/>
</dbReference>
<keyword evidence="4" id="KW-1185">Reference proteome</keyword>
<dbReference type="Pfam" id="PF07501">
    <property type="entry name" value="G5"/>
    <property type="match status" value="1"/>
</dbReference>
<organism evidence="3 4">
    <name type="scientific">Naasia aerilata</name>
    <dbReference type="NCBI Taxonomy" id="1162966"/>
    <lineage>
        <taxon>Bacteria</taxon>
        <taxon>Bacillati</taxon>
        <taxon>Actinomycetota</taxon>
        <taxon>Actinomycetes</taxon>
        <taxon>Micrococcales</taxon>
        <taxon>Microbacteriaceae</taxon>
        <taxon>Naasia</taxon>
    </lineage>
</organism>
<evidence type="ECO:0000256" key="1">
    <source>
        <dbReference type="ARBA" id="ARBA00022729"/>
    </source>
</evidence>
<accession>A0ABN6XQC9</accession>
<dbReference type="SMART" id="SM01208">
    <property type="entry name" value="G5"/>
    <property type="match status" value="1"/>
</dbReference>
<gene>
    <name evidence="3" type="ORF">GCM10025866_31280</name>
</gene>
<dbReference type="InterPro" id="IPR011098">
    <property type="entry name" value="G5_dom"/>
</dbReference>
<dbReference type="Gene3D" id="2.20.230.10">
    <property type="entry name" value="Resuscitation-promoting factor rpfb"/>
    <property type="match status" value="1"/>
</dbReference>
<dbReference type="Proteomes" id="UP001321498">
    <property type="component" value="Chromosome"/>
</dbReference>
<feature type="domain" description="G5" evidence="2">
    <location>
        <begin position="70"/>
        <end position="151"/>
    </location>
</feature>
<dbReference type="RefSeq" id="WP_286277168.1">
    <property type="nucleotide sequence ID" value="NZ_AP027731.1"/>
</dbReference>
<protein>
    <recommendedName>
        <fullName evidence="2">G5 domain-containing protein</fullName>
    </recommendedName>
</protein>
<sequence>MNRPRRTAKLSDLIRPRTIGFAVGAVIVLAFGTAAIAGNSGRTELAQDVSAVGEFSTPTAAPAPAPAPKKTPTETFTTAVATEAVPYAQTAVDDPNRDAGTSVITQVGANGVRTKTFRVTLHDGKEVSREQVSDIVTTPAVDEVTAVGSYVAPVVEAPAPAPAPVDNGCDPNYSGQCVPIASDVDCAGGSGNGPAYTGGPVYVVGTDVYQLDRDGDGVACDA</sequence>
<evidence type="ECO:0000313" key="4">
    <source>
        <dbReference type="Proteomes" id="UP001321498"/>
    </source>
</evidence>
<keyword evidence="1" id="KW-0732">Signal</keyword>